<proteinExistence type="predicted"/>
<comment type="caution">
    <text evidence="1">The sequence shown here is derived from an EMBL/GenBank/DDBJ whole genome shotgun (WGS) entry which is preliminary data.</text>
</comment>
<dbReference type="Pfam" id="PF11804">
    <property type="entry name" value="DUF3325"/>
    <property type="match status" value="1"/>
</dbReference>
<evidence type="ECO:0000313" key="1">
    <source>
        <dbReference type="EMBL" id="EFH09545.1"/>
    </source>
</evidence>
<dbReference type="Proteomes" id="UP000005324">
    <property type="component" value="Unassembled WGS sequence"/>
</dbReference>
<accession>D5RT28</accession>
<reference evidence="1 2" key="1">
    <citation type="submission" date="2010-04" db="EMBL/GenBank/DDBJ databases">
        <authorList>
            <person name="Qin X."/>
            <person name="Bachman B."/>
            <person name="Battles P."/>
            <person name="Bell A."/>
            <person name="Bess C."/>
            <person name="Bickham C."/>
            <person name="Chaboub L."/>
            <person name="Chen D."/>
            <person name="Coyle M."/>
            <person name="Deiros D.R."/>
            <person name="Dinh H."/>
            <person name="Forbes L."/>
            <person name="Fowler G."/>
            <person name="Francisco L."/>
            <person name="Fu Q."/>
            <person name="Gubbala S."/>
            <person name="Hale W."/>
            <person name="Han Y."/>
            <person name="Hemphill L."/>
            <person name="Highlander S.K."/>
            <person name="Hirani K."/>
            <person name="Hogues M."/>
            <person name="Jackson L."/>
            <person name="Jakkamsetti A."/>
            <person name="Javaid M."/>
            <person name="Jiang H."/>
            <person name="Korchina V."/>
            <person name="Kovar C."/>
            <person name="Lara F."/>
            <person name="Lee S."/>
            <person name="Mata R."/>
            <person name="Mathew T."/>
            <person name="Moen C."/>
            <person name="Morales K."/>
            <person name="Munidasa M."/>
            <person name="Nazareth L."/>
            <person name="Ngo R."/>
            <person name="Nguyen L."/>
            <person name="Okwuonu G."/>
            <person name="Ongeri F."/>
            <person name="Patil S."/>
            <person name="Petrosino J."/>
            <person name="Pham C."/>
            <person name="Pham P."/>
            <person name="Pu L.-L."/>
            <person name="Puazo M."/>
            <person name="Raj R."/>
            <person name="Reid J."/>
            <person name="Rouhana J."/>
            <person name="Saada N."/>
            <person name="Shang Y."/>
            <person name="Simmons D."/>
            <person name="Thornton R."/>
            <person name="Warren J."/>
            <person name="Weissenberger G."/>
            <person name="Zhang J."/>
            <person name="Zhang L."/>
            <person name="Zhou C."/>
            <person name="Zhu D."/>
            <person name="Muzny D."/>
            <person name="Worley K."/>
            <person name="Gibbs R."/>
        </authorList>
    </citation>
    <scope>NUCLEOTIDE SEQUENCE [LARGE SCALE GENOMIC DNA]</scope>
    <source>
        <strain evidence="1 2">ATCC 49957</strain>
    </source>
</reference>
<dbReference type="InterPro" id="IPR021762">
    <property type="entry name" value="DUF3325"/>
</dbReference>
<dbReference type="EMBL" id="ADVL01000774">
    <property type="protein sequence ID" value="EFH09545.1"/>
    <property type="molecule type" value="Genomic_DNA"/>
</dbReference>
<gene>
    <name evidence="1" type="ORF">HMPREF0731_4240</name>
</gene>
<sequence length="55" mass="5781">RAGGFALLLLLALAPLVAWRGWGFGLVAWSGHLSLAAGLVHLLRIGRARRALPPA</sequence>
<keyword evidence="2" id="KW-1185">Reference proteome</keyword>
<protein>
    <submittedName>
        <fullName evidence="1">Uncharacterized protein</fullName>
    </submittedName>
</protein>
<organism evidence="1 2">
    <name type="scientific">Pseudoroseomonas cervicalis ATCC 49957</name>
    <dbReference type="NCBI Taxonomy" id="525371"/>
    <lineage>
        <taxon>Bacteria</taxon>
        <taxon>Pseudomonadati</taxon>
        <taxon>Pseudomonadota</taxon>
        <taxon>Alphaproteobacteria</taxon>
        <taxon>Acetobacterales</taxon>
        <taxon>Roseomonadaceae</taxon>
        <taxon>Roseomonas</taxon>
    </lineage>
</organism>
<feature type="non-terminal residue" evidence="1">
    <location>
        <position position="1"/>
    </location>
</feature>
<evidence type="ECO:0000313" key="2">
    <source>
        <dbReference type="Proteomes" id="UP000005324"/>
    </source>
</evidence>
<dbReference type="HOGENOM" id="CLU_3019202_0_0_5"/>
<name>D5RT28_9PROT</name>
<dbReference type="AlphaFoldDB" id="D5RT28"/>